<evidence type="ECO:0000313" key="3">
    <source>
        <dbReference type="Proteomes" id="UP001189429"/>
    </source>
</evidence>
<gene>
    <name evidence="2" type="ORF">PCOR1329_LOCUS76662</name>
</gene>
<sequence>EVGKVSEQGYVEVPRAEAPAPQSSAVAAAFGGAAELGSPAAPPRLAAPTARGGAAAAAATAAAGRAGLLRHDVSGRGPARWAESALTGPNRP</sequence>
<comment type="caution">
    <text evidence="2">The sequence shown here is derived from an EMBL/GenBank/DDBJ whole genome shotgun (WGS) entry which is preliminary data.</text>
</comment>
<dbReference type="Proteomes" id="UP001189429">
    <property type="component" value="Unassembled WGS sequence"/>
</dbReference>
<name>A0ABN9XLX5_9DINO</name>
<reference evidence="2" key="1">
    <citation type="submission" date="2023-10" db="EMBL/GenBank/DDBJ databases">
        <authorList>
            <person name="Chen Y."/>
            <person name="Shah S."/>
            <person name="Dougan E. K."/>
            <person name="Thang M."/>
            <person name="Chan C."/>
        </authorList>
    </citation>
    <scope>NUCLEOTIDE SEQUENCE [LARGE SCALE GENOMIC DNA]</scope>
</reference>
<dbReference type="EMBL" id="CAUYUJ010020542">
    <property type="protein sequence ID" value="CAK0899035.1"/>
    <property type="molecule type" value="Genomic_DNA"/>
</dbReference>
<protein>
    <submittedName>
        <fullName evidence="2">Uncharacterized protein</fullName>
    </submittedName>
</protein>
<evidence type="ECO:0000313" key="2">
    <source>
        <dbReference type="EMBL" id="CAK0899035.1"/>
    </source>
</evidence>
<organism evidence="2 3">
    <name type="scientific">Prorocentrum cordatum</name>
    <dbReference type="NCBI Taxonomy" id="2364126"/>
    <lineage>
        <taxon>Eukaryota</taxon>
        <taxon>Sar</taxon>
        <taxon>Alveolata</taxon>
        <taxon>Dinophyceae</taxon>
        <taxon>Prorocentrales</taxon>
        <taxon>Prorocentraceae</taxon>
        <taxon>Prorocentrum</taxon>
    </lineage>
</organism>
<proteinExistence type="predicted"/>
<evidence type="ECO:0000256" key="1">
    <source>
        <dbReference type="SAM" id="MobiDB-lite"/>
    </source>
</evidence>
<accession>A0ABN9XLX5</accession>
<feature type="region of interest" description="Disordered" evidence="1">
    <location>
        <begin position="1"/>
        <end position="22"/>
    </location>
</feature>
<feature type="region of interest" description="Disordered" evidence="1">
    <location>
        <begin position="72"/>
        <end position="92"/>
    </location>
</feature>
<keyword evidence="3" id="KW-1185">Reference proteome</keyword>
<feature type="non-terminal residue" evidence="2">
    <location>
        <position position="1"/>
    </location>
</feature>